<evidence type="ECO:0000259" key="3">
    <source>
        <dbReference type="Pfam" id="PF18417"/>
    </source>
</evidence>
<dbReference type="InterPro" id="IPR041173">
    <property type="entry name" value="LodA_C"/>
</dbReference>
<gene>
    <name evidence="4" type="ORF">LX97_02963</name>
</gene>
<organism evidence="4 5">
    <name type="scientific">Nonlabens dokdonensis</name>
    <dbReference type="NCBI Taxonomy" id="328515"/>
    <lineage>
        <taxon>Bacteria</taxon>
        <taxon>Pseudomonadati</taxon>
        <taxon>Bacteroidota</taxon>
        <taxon>Flavobacteriia</taxon>
        <taxon>Flavobacteriales</taxon>
        <taxon>Flavobacteriaceae</taxon>
        <taxon>Nonlabens</taxon>
    </lineage>
</organism>
<dbReference type="CDD" id="cd14731">
    <property type="entry name" value="LodA_like_1"/>
    <property type="match status" value="1"/>
</dbReference>
<evidence type="ECO:0000313" key="5">
    <source>
        <dbReference type="Proteomes" id="UP000248584"/>
    </source>
</evidence>
<reference evidence="4 5" key="1">
    <citation type="submission" date="2018-06" db="EMBL/GenBank/DDBJ databases">
        <title>Genomic Encyclopedia of Archaeal and Bacterial Type Strains, Phase II (KMG-II): from individual species to whole genera.</title>
        <authorList>
            <person name="Goeker M."/>
        </authorList>
    </citation>
    <scope>NUCLEOTIDE SEQUENCE [LARGE SCALE GENOMIC DNA]</scope>
    <source>
        <strain evidence="4 5">DSM 17205</strain>
    </source>
</reference>
<dbReference type="InterPro" id="IPR041168">
    <property type="entry name" value="LodA_N"/>
</dbReference>
<comment type="caution">
    <text evidence="4">The sequence shown here is derived from an EMBL/GenBank/DDBJ whole genome shotgun (WGS) entry which is preliminary data.</text>
</comment>
<evidence type="ECO:0000259" key="2">
    <source>
        <dbReference type="Pfam" id="PF17990"/>
    </source>
</evidence>
<evidence type="ECO:0000256" key="1">
    <source>
        <dbReference type="SAM" id="MobiDB-lite"/>
    </source>
</evidence>
<dbReference type="Pfam" id="PF18417">
    <property type="entry name" value="LodA_C"/>
    <property type="match status" value="1"/>
</dbReference>
<proteinExistence type="predicted"/>
<keyword evidence="5" id="KW-1185">Reference proteome</keyword>
<feature type="domain" description="L-lysine epsilon oxidase C-terminal" evidence="3">
    <location>
        <begin position="352"/>
        <end position="489"/>
    </location>
</feature>
<feature type="compositionally biased region" description="Basic and acidic residues" evidence="1">
    <location>
        <begin position="625"/>
        <end position="641"/>
    </location>
</feature>
<evidence type="ECO:0000313" key="4">
    <source>
        <dbReference type="EMBL" id="PZX37868.1"/>
    </source>
</evidence>
<dbReference type="Proteomes" id="UP000248584">
    <property type="component" value="Unassembled WGS sequence"/>
</dbReference>
<dbReference type="EMBL" id="QKZR01000006">
    <property type="protein sequence ID" value="PZX37868.1"/>
    <property type="molecule type" value="Genomic_DNA"/>
</dbReference>
<accession>A0ABX5PVM7</accession>
<feature type="domain" description="L-Lysine epsilon oxidase N-terminal" evidence="2">
    <location>
        <begin position="12"/>
        <end position="220"/>
    </location>
</feature>
<sequence>METSRIDSIAIYPPIGIARIGNAPEYFLASEIPGVEPSPANGYKDQEGRIKKQAVKFRVYAFDKEGKALGEITSSHATLNWHVHVANVKAAWYEFNNALDLPQAGIPSAYRNSSVKDRSQLAIKPSPIEISGENVQDPSNTFDDGEFFGTKVNLGSVETDAQGRIIFIPGSGDAASHDNEPPTTFANNEGWHDDTCDGIIRVTVEIDGKTIEATPAMVAVTPPNFGPGLFGVVTMNDVVQDLFIREMHYPDPATNGVVFYEHIYPILERMTNTQWVNEGFSMLFGHNSPSNFTDPAFLKLLEDPSAATKDVREKVFEWFRDPSSKKYEPQQIAPFYGDGFGEYQGLAIVDLPITKTQYNRLEKWSKGDFTTGSLTNKKAFEELDLEEQLDALNQAPLEECLGGPFHPGIELTWPMRVKSMWKTPYRLNVVDKGEPTKLKFGPLLSPQIALSENGPLSVSGPGSLTRWLGVPWQTDEASCLSGYNPATYLPIPSFWAARVPNQVLSEDGFVRLNDAHVNIGQRLKHFDYRQDWLRDLGTQYLSKINNMVHKWHNLGIVAKHEEHIEGSDGLLPKVAWVESGRPLPVSDPSFDQVLYAEETILQVTKKDDEQEKLMAKSARKSSATKLERTATDHKTYGRDEM</sequence>
<protein>
    <recommendedName>
        <fullName evidence="6">L-lysine 6-oxidase</fullName>
    </recommendedName>
</protein>
<evidence type="ECO:0008006" key="6">
    <source>
        <dbReference type="Google" id="ProtNLM"/>
    </source>
</evidence>
<name>A0ABX5PVM7_9FLAO</name>
<feature type="region of interest" description="Disordered" evidence="1">
    <location>
        <begin position="607"/>
        <end position="641"/>
    </location>
</feature>
<dbReference type="RefSeq" id="WP_015363739.1">
    <property type="nucleotide sequence ID" value="NZ_QKZR01000006.1"/>
</dbReference>
<dbReference type="Pfam" id="PF17990">
    <property type="entry name" value="LodA_N"/>
    <property type="match status" value="1"/>
</dbReference>
<dbReference type="InterPro" id="IPR033798">
    <property type="entry name" value="LodA-like"/>
</dbReference>